<dbReference type="EMBL" id="KQ001716">
    <property type="protein sequence ID" value="KJP85673.1"/>
    <property type="molecule type" value="Genomic_DNA"/>
</dbReference>
<dbReference type="Pfam" id="PF03805">
    <property type="entry name" value="CLAG"/>
    <property type="match status" value="1"/>
</dbReference>
<dbReference type="AlphaFoldDB" id="A0A0D9QFC1"/>
<name>A0A0D9QFC1_PLAFR</name>
<dbReference type="Proteomes" id="UP000054561">
    <property type="component" value="Unassembled WGS sequence"/>
</dbReference>
<sequence>MQINAIFHNEDDEFERHLSSKYNDKHMEQIIKSINEYRNSRSKGQLVHICHNTIDLFLLFSTNDEISFMTNLDKTSSSYEISMYN</sequence>
<evidence type="ECO:0000313" key="2">
    <source>
        <dbReference type="Proteomes" id="UP000054561"/>
    </source>
</evidence>
<proteinExistence type="predicted"/>
<evidence type="ECO:0000313" key="1">
    <source>
        <dbReference type="EMBL" id="KJP85673.1"/>
    </source>
</evidence>
<protein>
    <submittedName>
        <fullName evidence="1">Uncharacterized protein</fullName>
    </submittedName>
</protein>
<reference evidence="1 2" key="1">
    <citation type="submission" date="2014-03" db="EMBL/GenBank/DDBJ databases">
        <title>The Genome Sequence of Plasmodium fragile nilgiri.</title>
        <authorList>
            <consortium name="The Broad Institute Genomics Platform"/>
            <consortium name="The Broad Institute Genome Sequencing Center for Infectious Disease"/>
            <person name="Neafsey D."/>
            <person name="Duraisingh M."/>
            <person name="Young S.K."/>
            <person name="Zeng Q."/>
            <person name="Gargeya S."/>
            <person name="Abouelleil A."/>
            <person name="Alvarado L."/>
            <person name="Chapman S.B."/>
            <person name="Gainer-Dewar J."/>
            <person name="Goldberg J."/>
            <person name="Griggs A."/>
            <person name="Gujja S."/>
            <person name="Hansen M."/>
            <person name="Howarth C."/>
            <person name="Imamovic A."/>
            <person name="Larimer J."/>
            <person name="Pearson M."/>
            <person name="Poon T.W."/>
            <person name="Priest M."/>
            <person name="Roberts A."/>
            <person name="Saif S."/>
            <person name="Shea T."/>
            <person name="Sykes S."/>
            <person name="Wortman J."/>
            <person name="Nusbaum C."/>
            <person name="Birren B."/>
        </authorList>
    </citation>
    <scope>NUCLEOTIDE SEQUENCE [LARGE SCALE GENOMIC DNA]</scope>
    <source>
        <strain evidence="2">nilgiri</strain>
    </source>
</reference>
<dbReference type="InterPro" id="IPR005553">
    <property type="entry name" value="CLAG"/>
</dbReference>
<dbReference type="GO" id="GO:0020035">
    <property type="term" value="P:adhesion of symbiont to microvasculature"/>
    <property type="evidence" value="ECO:0007669"/>
    <property type="project" value="InterPro"/>
</dbReference>
<gene>
    <name evidence="1" type="ORF">AK88_04704</name>
</gene>
<accession>A0A0D9QFC1</accession>
<dbReference type="GeneID" id="24270018"/>
<dbReference type="RefSeq" id="XP_012337735.1">
    <property type="nucleotide sequence ID" value="XM_012482312.1"/>
</dbReference>
<organism evidence="1 2">
    <name type="scientific">Plasmodium fragile</name>
    <dbReference type="NCBI Taxonomy" id="5857"/>
    <lineage>
        <taxon>Eukaryota</taxon>
        <taxon>Sar</taxon>
        <taxon>Alveolata</taxon>
        <taxon>Apicomplexa</taxon>
        <taxon>Aconoidasida</taxon>
        <taxon>Haemosporida</taxon>
        <taxon>Plasmodiidae</taxon>
        <taxon>Plasmodium</taxon>
        <taxon>Plasmodium (Plasmodium)</taxon>
    </lineage>
</organism>
<keyword evidence="2" id="KW-1185">Reference proteome</keyword>
<dbReference type="VEuPathDB" id="PlasmoDB:AK88_04704"/>